<reference evidence="3" key="1">
    <citation type="submission" date="2022-04" db="EMBL/GenBank/DDBJ databases">
        <title>Alcanivorax sp. CY1518 draft genome sequence.</title>
        <authorList>
            <person name="Zhao G."/>
            <person name="An M."/>
        </authorList>
    </citation>
    <scope>NUCLEOTIDE SEQUENCE</scope>
    <source>
        <strain evidence="3">CY1518</strain>
    </source>
</reference>
<sequence length="105" mass="12085">MPRTGSSASSKGSNKRERMYEHVRESYRERGRSPAKAKEIAARTVNKQRRQEGETPNRKTQGTGNPNTPLDDRSRDELYNLARERQISGRSRMTKQQLVNALRGR</sequence>
<accession>A0ABT0E8N2</accession>
<feature type="compositionally biased region" description="Polar residues" evidence="1">
    <location>
        <begin position="88"/>
        <end position="99"/>
    </location>
</feature>
<comment type="caution">
    <text evidence="3">The sequence shown here is derived from an EMBL/GenBank/DDBJ whole genome shotgun (WGS) entry which is preliminary data.</text>
</comment>
<evidence type="ECO:0000259" key="2">
    <source>
        <dbReference type="Pfam" id="PF07498"/>
    </source>
</evidence>
<dbReference type="RefSeq" id="WP_246952155.1">
    <property type="nucleotide sequence ID" value="NZ_JALKII010000006.1"/>
</dbReference>
<organism evidence="3 4">
    <name type="scientific">Alcanivorax quisquiliarum</name>
    <dbReference type="NCBI Taxonomy" id="2933565"/>
    <lineage>
        <taxon>Bacteria</taxon>
        <taxon>Pseudomonadati</taxon>
        <taxon>Pseudomonadota</taxon>
        <taxon>Gammaproteobacteria</taxon>
        <taxon>Oceanospirillales</taxon>
        <taxon>Alcanivoracaceae</taxon>
        <taxon>Alcanivorax</taxon>
    </lineage>
</organism>
<feature type="compositionally biased region" description="Polar residues" evidence="1">
    <location>
        <begin position="1"/>
        <end position="12"/>
    </location>
</feature>
<keyword evidence="4" id="KW-1185">Reference proteome</keyword>
<name>A0ABT0E8N2_9GAMM</name>
<evidence type="ECO:0000313" key="4">
    <source>
        <dbReference type="Proteomes" id="UP001165524"/>
    </source>
</evidence>
<dbReference type="Proteomes" id="UP001165524">
    <property type="component" value="Unassembled WGS sequence"/>
</dbReference>
<feature type="compositionally biased region" description="Basic and acidic residues" evidence="1">
    <location>
        <begin position="14"/>
        <end position="41"/>
    </location>
</feature>
<protein>
    <submittedName>
        <fullName evidence="3">Rho termination factor N-terminal domain-containing protein</fullName>
    </submittedName>
</protein>
<evidence type="ECO:0000256" key="1">
    <source>
        <dbReference type="SAM" id="MobiDB-lite"/>
    </source>
</evidence>
<feature type="compositionally biased region" description="Basic and acidic residues" evidence="1">
    <location>
        <begin position="70"/>
        <end position="87"/>
    </location>
</feature>
<dbReference type="Pfam" id="PF07498">
    <property type="entry name" value="Rho_N"/>
    <property type="match status" value="1"/>
</dbReference>
<dbReference type="EMBL" id="JALKII010000006">
    <property type="protein sequence ID" value="MCK0537987.1"/>
    <property type="molecule type" value="Genomic_DNA"/>
</dbReference>
<proteinExistence type="predicted"/>
<feature type="region of interest" description="Disordered" evidence="1">
    <location>
        <begin position="1"/>
        <end position="105"/>
    </location>
</feature>
<gene>
    <name evidence="3" type="ORF">MU846_09720</name>
</gene>
<evidence type="ECO:0000313" key="3">
    <source>
        <dbReference type="EMBL" id="MCK0537987.1"/>
    </source>
</evidence>
<feature type="compositionally biased region" description="Polar residues" evidence="1">
    <location>
        <begin position="58"/>
        <end position="68"/>
    </location>
</feature>
<dbReference type="InterPro" id="IPR011112">
    <property type="entry name" value="Rho-like_N"/>
</dbReference>
<feature type="domain" description="Rho termination factor-like N-terminal" evidence="2">
    <location>
        <begin position="76"/>
        <end position="102"/>
    </location>
</feature>